<name>D4KZI3_9FIRM</name>
<reference evidence="1 2" key="2">
    <citation type="submission" date="2010-03" db="EMBL/GenBank/DDBJ databases">
        <authorList>
            <person name="Pajon A."/>
        </authorList>
    </citation>
    <scope>NUCLEOTIDE SEQUENCE [LARGE SCALE GENOMIC DNA]</scope>
    <source>
        <strain evidence="1 2">XB6B4</strain>
    </source>
</reference>
<evidence type="ECO:0000313" key="2">
    <source>
        <dbReference type="Proteomes" id="UP000008953"/>
    </source>
</evidence>
<dbReference type="Proteomes" id="UP000008953">
    <property type="component" value="Chromosome"/>
</dbReference>
<dbReference type="HOGENOM" id="CLU_3424925_0_0_9"/>
<gene>
    <name evidence="1" type="ORF">RO1_22680</name>
</gene>
<dbReference type="AlphaFoldDB" id="D4KZI3"/>
<dbReference type="KEGG" id="rix:RO1_22680"/>
<organism evidence="1 2">
    <name type="scientific">Roseburia intestinalis XB6B4</name>
    <dbReference type="NCBI Taxonomy" id="718255"/>
    <lineage>
        <taxon>Bacteria</taxon>
        <taxon>Bacillati</taxon>
        <taxon>Bacillota</taxon>
        <taxon>Clostridia</taxon>
        <taxon>Lachnospirales</taxon>
        <taxon>Lachnospiraceae</taxon>
        <taxon>Roseburia</taxon>
    </lineage>
</organism>
<proteinExistence type="predicted"/>
<dbReference type="EMBL" id="FP929050">
    <property type="protein sequence ID" value="CBL12773.1"/>
    <property type="molecule type" value="Genomic_DNA"/>
</dbReference>
<evidence type="ECO:0000313" key="1">
    <source>
        <dbReference type="EMBL" id="CBL12773.1"/>
    </source>
</evidence>
<sequence length="22" mass="2697">MITDYHTQIFFANVNVWDLLKK</sequence>
<reference evidence="1 2" key="1">
    <citation type="submission" date="2010-03" db="EMBL/GenBank/DDBJ databases">
        <title>The genome sequence of Roseburia intestinalis XB6B4.</title>
        <authorList>
            <consortium name="metaHIT consortium -- http://www.metahit.eu/"/>
            <person name="Pajon A."/>
            <person name="Turner K."/>
            <person name="Parkhill J."/>
            <person name="Bernalier A."/>
        </authorList>
    </citation>
    <scope>NUCLEOTIDE SEQUENCE [LARGE SCALE GENOMIC DNA]</scope>
    <source>
        <strain evidence="1 2">XB6B4</strain>
    </source>
</reference>
<accession>D4KZI3</accession>
<protein>
    <submittedName>
        <fullName evidence="1">Uncharacterized protein</fullName>
    </submittedName>
</protein>